<dbReference type="InterPro" id="IPR013655">
    <property type="entry name" value="PAS_fold_3"/>
</dbReference>
<feature type="domain" description="PAS" evidence="1">
    <location>
        <begin position="172"/>
        <end position="241"/>
    </location>
</feature>
<proteinExistence type="predicted"/>
<dbReference type="CDD" id="cd00130">
    <property type="entry name" value="PAS"/>
    <property type="match status" value="2"/>
</dbReference>
<gene>
    <name evidence="4" type="ORF">DC3_25680</name>
</gene>
<dbReference type="SMART" id="SM00471">
    <property type="entry name" value="HDc"/>
    <property type="match status" value="1"/>
</dbReference>
<dbReference type="Gene3D" id="1.10.3210.10">
    <property type="entry name" value="Hypothetical protein af1432"/>
    <property type="match status" value="1"/>
</dbReference>
<dbReference type="InterPro" id="IPR029016">
    <property type="entry name" value="GAF-like_dom_sf"/>
</dbReference>
<dbReference type="SUPFAM" id="SSF55781">
    <property type="entry name" value="GAF domain-like"/>
    <property type="match status" value="1"/>
</dbReference>
<evidence type="ECO:0000259" key="1">
    <source>
        <dbReference type="PROSITE" id="PS50112"/>
    </source>
</evidence>
<dbReference type="InterPro" id="IPR052020">
    <property type="entry name" value="Cyclic_di-GMP/3'3'-cGAMP_PDE"/>
</dbReference>
<dbReference type="SUPFAM" id="SSF109604">
    <property type="entry name" value="HD-domain/PDEase-like"/>
    <property type="match status" value="1"/>
</dbReference>
<dbReference type="Pfam" id="PF13487">
    <property type="entry name" value="HD_5"/>
    <property type="match status" value="1"/>
</dbReference>
<accession>A0A511N257</accession>
<dbReference type="SUPFAM" id="SSF55785">
    <property type="entry name" value="PYP-like sensor domain (PAS domain)"/>
    <property type="match status" value="2"/>
</dbReference>
<sequence length="776" mass="88309">MPESQSLAVQATRLALEWPAGASFRFAALFAQALNCSTSAVWLTRPGTEWLTVVGHYGISGRDLQLLQQTELHMKGEKLACQALKTEQIKLVWTSDLQELGPTEGTLMQAFGLSTLYCCALRLPDGAYGVMYAASREVQQPETGQIVLAAQVAQSLTVGLYNQELRAQARRSERRFQRITDHSLDLMMVLQGSTITYVNPSCEHILGYTQKEMLGTDFTGYVHPEDLEKTLQAAAQLSEEQDVMFFQNRFVHQSGRTVHLEWNSVFVDGETIGMARDVTGRMEMQEELLRRQQELEFIAQNAATFVAHFNRDLERVYQSPNSHLLHGYHPDELPATLTAFLVHPLDQERLSELIQQGIQEGWRLHHVEFRMRHRSGRSFWVQTAIRFLWQEGHFDGLILTTMDVSDRVEAQLQLQEALEDARGLVDFTVRLEETQDFREVTRVALEHCVHRMPFNMAIYIEFQGEGPVVEQVATRDLVVDPEVLEQVVRDHFRQVGDRELALLTTHRMRLYDPDAATWMDCQPGLLFPSQQVILSVQLDGQLRGVIALSRSRQDTHLEETTLKLLRAIQDRINHAAERSLHLHQLASSREETLRTLGIVLEHRDFETRGHTDRVVELSVDLGRTLGLGEEELLALRWGAFLHDTGKMAISDAILLKPGRLTPEEFEVVKKHSQIGFDMLRHIPTLTRESLQVVLHHHEKWDGTGYPAGLKGTGIPFLARIFTVVDVYDALVSRRPYKEPFSHEDAMQEIERCSGGMFDPGVVVAFSSLMRSRMQGR</sequence>
<dbReference type="InterPro" id="IPR001610">
    <property type="entry name" value="PAC"/>
</dbReference>
<evidence type="ECO:0000313" key="4">
    <source>
        <dbReference type="EMBL" id="GEM46933.1"/>
    </source>
</evidence>
<dbReference type="InterPro" id="IPR037522">
    <property type="entry name" value="HD_GYP_dom"/>
</dbReference>
<dbReference type="EMBL" id="BJXB01000010">
    <property type="protein sequence ID" value="GEM46933.1"/>
    <property type="molecule type" value="Genomic_DNA"/>
</dbReference>
<comment type="caution">
    <text evidence="4">The sequence shown here is derived from an EMBL/GenBank/DDBJ whole genome shotgun (WGS) entry which is preliminary data.</text>
</comment>
<dbReference type="SMART" id="SM00086">
    <property type="entry name" value="PAC"/>
    <property type="match status" value="2"/>
</dbReference>
<dbReference type="CDD" id="cd00077">
    <property type="entry name" value="HDc"/>
    <property type="match status" value="1"/>
</dbReference>
<dbReference type="PANTHER" id="PTHR45228">
    <property type="entry name" value="CYCLIC DI-GMP PHOSPHODIESTERASE TM_0186-RELATED"/>
    <property type="match status" value="1"/>
</dbReference>
<dbReference type="InterPro" id="IPR000014">
    <property type="entry name" value="PAS"/>
</dbReference>
<protein>
    <submittedName>
        <fullName evidence="4">Uncharacterized protein</fullName>
    </submittedName>
</protein>
<evidence type="ECO:0000259" key="3">
    <source>
        <dbReference type="PROSITE" id="PS51832"/>
    </source>
</evidence>
<dbReference type="PROSITE" id="PS50113">
    <property type="entry name" value="PAC"/>
    <property type="match status" value="1"/>
</dbReference>
<dbReference type="NCBIfam" id="TIGR00229">
    <property type="entry name" value="sensory_box"/>
    <property type="match status" value="2"/>
</dbReference>
<keyword evidence="5" id="KW-1185">Reference proteome</keyword>
<organism evidence="4 5">
    <name type="scientific">Deinococcus cellulosilyticus (strain DSM 18568 / NBRC 106333 / KACC 11606 / 5516J-15)</name>
    <dbReference type="NCBI Taxonomy" id="1223518"/>
    <lineage>
        <taxon>Bacteria</taxon>
        <taxon>Thermotogati</taxon>
        <taxon>Deinococcota</taxon>
        <taxon>Deinococci</taxon>
        <taxon>Deinococcales</taxon>
        <taxon>Deinococcaceae</taxon>
        <taxon>Deinococcus</taxon>
    </lineage>
</organism>
<dbReference type="Gene3D" id="3.30.450.40">
    <property type="match status" value="1"/>
</dbReference>
<name>A0A511N257_DEIC1</name>
<dbReference type="PANTHER" id="PTHR45228:SF8">
    <property type="entry name" value="TWO-COMPONENT RESPONSE REGULATOR-RELATED"/>
    <property type="match status" value="1"/>
</dbReference>
<dbReference type="InterPro" id="IPR000700">
    <property type="entry name" value="PAS-assoc_C"/>
</dbReference>
<evidence type="ECO:0000259" key="2">
    <source>
        <dbReference type="PROSITE" id="PS50113"/>
    </source>
</evidence>
<reference evidence="4 5" key="1">
    <citation type="submission" date="2019-07" db="EMBL/GenBank/DDBJ databases">
        <title>Whole genome shotgun sequence of Deinococcus cellulosilyticus NBRC 106333.</title>
        <authorList>
            <person name="Hosoyama A."/>
            <person name="Uohara A."/>
            <person name="Ohji S."/>
            <person name="Ichikawa N."/>
        </authorList>
    </citation>
    <scope>NUCLEOTIDE SEQUENCE [LARGE SCALE GENOMIC DNA]</scope>
    <source>
        <strain evidence="4 5">NBRC 106333</strain>
    </source>
</reference>
<dbReference type="Proteomes" id="UP000321306">
    <property type="component" value="Unassembled WGS sequence"/>
</dbReference>
<dbReference type="RefSeq" id="WP_186816002.1">
    <property type="nucleotide sequence ID" value="NZ_BJXB01000010.1"/>
</dbReference>
<dbReference type="InterPro" id="IPR003607">
    <property type="entry name" value="HD/PDEase_dom"/>
</dbReference>
<dbReference type="InterPro" id="IPR035965">
    <property type="entry name" value="PAS-like_dom_sf"/>
</dbReference>
<dbReference type="Pfam" id="PF08447">
    <property type="entry name" value="PAS_3"/>
    <property type="match status" value="2"/>
</dbReference>
<feature type="domain" description="HD-GYP" evidence="3">
    <location>
        <begin position="585"/>
        <end position="776"/>
    </location>
</feature>
<dbReference type="PROSITE" id="PS51832">
    <property type="entry name" value="HD_GYP"/>
    <property type="match status" value="1"/>
</dbReference>
<dbReference type="PROSITE" id="PS50112">
    <property type="entry name" value="PAS"/>
    <property type="match status" value="2"/>
</dbReference>
<dbReference type="SMART" id="SM00091">
    <property type="entry name" value="PAS"/>
    <property type="match status" value="2"/>
</dbReference>
<feature type="domain" description="PAC" evidence="2">
    <location>
        <begin position="365"/>
        <end position="416"/>
    </location>
</feature>
<evidence type="ECO:0000313" key="5">
    <source>
        <dbReference type="Proteomes" id="UP000321306"/>
    </source>
</evidence>
<dbReference type="AlphaFoldDB" id="A0A511N257"/>
<dbReference type="Gene3D" id="3.30.450.20">
    <property type="entry name" value="PAS domain"/>
    <property type="match status" value="2"/>
</dbReference>
<feature type="domain" description="PAS" evidence="1">
    <location>
        <begin position="291"/>
        <end position="361"/>
    </location>
</feature>